<gene>
    <name evidence="1" type="ORF">OPT61_g10424</name>
</gene>
<dbReference type="EMBL" id="JAPHNI010001683">
    <property type="protein sequence ID" value="KAJ8105036.1"/>
    <property type="molecule type" value="Genomic_DNA"/>
</dbReference>
<organism evidence="1 2">
    <name type="scientific">Boeremia exigua</name>
    <dbReference type="NCBI Taxonomy" id="749465"/>
    <lineage>
        <taxon>Eukaryota</taxon>
        <taxon>Fungi</taxon>
        <taxon>Dikarya</taxon>
        <taxon>Ascomycota</taxon>
        <taxon>Pezizomycotina</taxon>
        <taxon>Dothideomycetes</taxon>
        <taxon>Pleosporomycetidae</taxon>
        <taxon>Pleosporales</taxon>
        <taxon>Pleosporineae</taxon>
        <taxon>Didymellaceae</taxon>
        <taxon>Boeremia</taxon>
    </lineage>
</organism>
<evidence type="ECO:0000313" key="1">
    <source>
        <dbReference type="EMBL" id="KAJ8105036.1"/>
    </source>
</evidence>
<evidence type="ECO:0000313" key="2">
    <source>
        <dbReference type="Proteomes" id="UP001153331"/>
    </source>
</evidence>
<dbReference type="Proteomes" id="UP001153331">
    <property type="component" value="Unassembled WGS sequence"/>
</dbReference>
<reference evidence="1" key="1">
    <citation type="submission" date="2022-11" db="EMBL/GenBank/DDBJ databases">
        <title>Genome Sequence of Boeremia exigua.</title>
        <authorList>
            <person name="Buettner E."/>
        </authorList>
    </citation>
    <scope>NUCLEOTIDE SEQUENCE</scope>
    <source>
        <strain evidence="1">CU02</strain>
    </source>
</reference>
<name>A0ACC2HPQ9_9PLEO</name>
<keyword evidence="2" id="KW-1185">Reference proteome</keyword>
<sequence length="166" mass="18547">MRFSDPVLGNGVAELSHLLLTQKGLGVLYEVLTGQFDLDYDEVTDMMIRTYLSEDLDTDTHTWLDDELENGVAEEEWGLLSKEGWDVHGQRMESAVDVVITEGIRRGLDVQKYYLDFVLYGFVDGDGNNLPVPRKLGKGSKAVIEVGWPTEQERRAALAALGKLSL</sequence>
<protein>
    <submittedName>
        <fullName evidence="1">Uncharacterized protein</fullName>
    </submittedName>
</protein>
<comment type="caution">
    <text evidence="1">The sequence shown here is derived from an EMBL/GenBank/DDBJ whole genome shotgun (WGS) entry which is preliminary data.</text>
</comment>
<proteinExistence type="predicted"/>
<accession>A0ACC2HPQ9</accession>